<keyword evidence="3" id="KW-0520">NAD</keyword>
<accession>A0A5C4MXH1</accession>
<comment type="caution">
    <text evidence="6">The sequence shown here is derived from an EMBL/GenBank/DDBJ whole genome shotgun (WGS) entry which is preliminary data.</text>
</comment>
<dbReference type="InterPro" id="IPR050134">
    <property type="entry name" value="NAD-dep_sirtuin_deacylases"/>
</dbReference>
<dbReference type="AlphaFoldDB" id="A0A5C4MXH1"/>
<dbReference type="RefSeq" id="WP_139076963.1">
    <property type="nucleotide sequence ID" value="NZ_VDFU01000013.1"/>
</dbReference>
<name>A0A5C4MXH1_9RHOB</name>
<dbReference type="Pfam" id="PF02146">
    <property type="entry name" value="SIR2"/>
    <property type="match status" value="1"/>
</dbReference>
<proteinExistence type="predicted"/>
<dbReference type="PANTHER" id="PTHR11085:SF10">
    <property type="entry name" value="NAD-DEPENDENT PROTEIN DEACYLASE SIRTUIN-5, MITOCHONDRIAL-RELATED"/>
    <property type="match status" value="1"/>
</dbReference>
<keyword evidence="4" id="KW-0862">Zinc</keyword>
<feature type="binding site" evidence="4">
    <location>
        <position position="139"/>
    </location>
    <ligand>
        <name>Zn(2+)</name>
        <dbReference type="ChEBI" id="CHEBI:29105"/>
    </ligand>
</feature>
<dbReference type="GO" id="GO:0046872">
    <property type="term" value="F:metal ion binding"/>
    <property type="evidence" value="ECO:0007669"/>
    <property type="project" value="UniProtKB-KW"/>
</dbReference>
<keyword evidence="7" id="KW-1185">Reference proteome</keyword>
<feature type="active site" description="Proton acceptor" evidence="4">
    <location>
        <position position="107"/>
    </location>
</feature>
<evidence type="ECO:0000256" key="2">
    <source>
        <dbReference type="ARBA" id="ARBA00022679"/>
    </source>
</evidence>
<dbReference type="Gene3D" id="3.40.50.1220">
    <property type="entry name" value="TPP-binding domain"/>
    <property type="match status" value="1"/>
</dbReference>
<evidence type="ECO:0000256" key="4">
    <source>
        <dbReference type="PROSITE-ProRule" id="PRU00236"/>
    </source>
</evidence>
<organism evidence="6 7">
    <name type="scientific">Rubellimicrobium rubrum</name>
    <dbReference type="NCBI Taxonomy" id="2585369"/>
    <lineage>
        <taxon>Bacteria</taxon>
        <taxon>Pseudomonadati</taxon>
        <taxon>Pseudomonadota</taxon>
        <taxon>Alphaproteobacteria</taxon>
        <taxon>Rhodobacterales</taxon>
        <taxon>Roseobacteraceae</taxon>
        <taxon>Rubellimicrobium</taxon>
    </lineage>
</organism>
<dbReference type="InterPro" id="IPR003000">
    <property type="entry name" value="Sirtuin"/>
</dbReference>
<evidence type="ECO:0000313" key="7">
    <source>
        <dbReference type="Proteomes" id="UP000305887"/>
    </source>
</evidence>
<dbReference type="EC" id="2.3.1.286" evidence="1"/>
<reference evidence="6 7" key="1">
    <citation type="submission" date="2019-06" db="EMBL/GenBank/DDBJ databases">
        <title>YIM 131921 draft genome.</title>
        <authorList>
            <person name="Jiang L."/>
        </authorList>
    </citation>
    <scope>NUCLEOTIDE SEQUENCE [LARGE SCALE GENOMIC DNA]</scope>
    <source>
        <strain evidence="6 7">YIM 131921</strain>
    </source>
</reference>
<dbReference type="GO" id="GO:0017136">
    <property type="term" value="F:histone deacetylase activity, NAD-dependent"/>
    <property type="evidence" value="ECO:0007669"/>
    <property type="project" value="TreeGrafter"/>
</dbReference>
<keyword evidence="2" id="KW-0808">Transferase</keyword>
<dbReference type="PANTHER" id="PTHR11085">
    <property type="entry name" value="NAD-DEPENDENT PROTEIN DEACYLASE SIRTUIN-5, MITOCHONDRIAL-RELATED"/>
    <property type="match status" value="1"/>
</dbReference>
<dbReference type="OrthoDB" id="9800582at2"/>
<feature type="domain" description="Deacetylase sirtuin-type" evidence="5">
    <location>
        <begin position="1"/>
        <end position="252"/>
    </location>
</feature>
<evidence type="ECO:0000313" key="6">
    <source>
        <dbReference type="EMBL" id="TNC49116.1"/>
    </source>
</evidence>
<evidence type="ECO:0000259" key="5">
    <source>
        <dbReference type="PROSITE" id="PS50305"/>
    </source>
</evidence>
<dbReference type="InterPro" id="IPR029035">
    <property type="entry name" value="DHS-like_NAD/FAD-binding_dom"/>
</dbReference>
<dbReference type="GO" id="GO:0070403">
    <property type="term" value="F:NAD+ binding"/>
    <property type="evidence" value="ECO:0007669"/>
    <property type="project" value="InterPro"/>
</dbReference>
<dbReference type="SUPFAM" id="SSF52467">
    <property type="entry name" value="DHS-like NAD/FAD-binding domain"/>
    <property type="match status" value="1"/>
</dbReference>
<protein>
    <recommendedName>
        <fullName evidence="1">protein acetyllysine N-acetyltransferase</fullName>
        <ecNumber evidence="1">2.3.1.286</ecNumber>
    </recommendedName>
</protein>
<dbReference type="PROSITE" id="PS50305">
    <property type="entry name" value="SIRTUIN"/>
    <property type="match status" value="1"/>
</dbReference>
<keyword evidence="4" id="KW-0479">Metal-binding</keyword>
<feature type="binding site" evidence="4">
    <location>
        <position position="115"/>
    </location>
    <ligand>
        <name>Zn(2+)</name>
        <dbReference type="ChEBI" id="CHEBI:29105"/>
    </ligand>
</feature>
<evidence type="ECO:0000256" key="1">
    <source>
        <dbReference type="ARBA" id="ARBA00012928"/>
    </source>
</evidence>
<evidence type="ECO:0000256" key="3">
    <source>
        <dbReference type="ARBA" id="ARBA00023027"/>
    </source>
</evidence>
<dbReference type="Gene3D" id="3.30.1600.10">
    <property type="entry name" value="SIR2/SIRT2 'Small Domain"/>
    <property type="match status" value="1"/>
</dbReference>
<dbReference type="Proteomes" id="UP000305887">
    <property type="component" value="Unassembled WGS sequence"/>
</dbReference>
<gene>
    <name evidence="6" type="ORF">FHG66_11730</name>
</gene>
<feature type="binding site" evidence="4">
    <location>
        <position position="136"/>
    </location>
    <ligand>
        <name>Zn(2+)</name>
        <dbReference type="ChEBI" id="CHEBI:29105"/>
    </ligand>
</feature>
<sequence length="252" mass="28080">MPHERHLVVFSGAGLSADSGIATFRGSDGLWENHRIDEVCNYLTWERHRDSVHRFYNARRVALAEVQPHAMHRLLASWQSRFKTTLITQNIDDLLERAGASDVLHVHGVLTRMRCEACETVWDIGTTAWDPSMDCCPACGSKDKVKPDVVFFNEPAPLYEPMWEVLGSLRRDDVLVVIGTDGAVVPIGGIAEQLKCRKVLNNLEPVAPENFVRGMVAPRQFDRTLYKPAAKAAGELDEIVTAWMAAWSGSGL</sequence>
<dbReference type="InterPro" id="IPR026590">
    <property type="entry name" value="Ssirtuin_cat_dom"/>
</dbReference>
<dbReference type="EMBL" id="VDFU01000013">
    <property type="protein sequence ID" value="TNC49116.1"/>
    <property type="molecule type" value="Genomic_DNA"/>
</dbReference>
<dbReference type="InterPro" id="IPR026591">
    <property type="entry name" value="Sirtuin_cat_small_dom_sf"/>
</dbReference>
<feature type="binding site" evidence="4">
    <location>
        <position position="118"/>
    </location>
    <ligand>
        <name>Zn(2+)</name>
        <dbReference type="ChEBI" id="CHEBI:29105"/>
    </ligand>
</feature>